<dbReference type="SMART" id="SM00355">
    <property type="entry name" value="ZnF_C2H2"/>
    <property type="match status" value="6"/>
</dbReference>
<dbReference type="RefSeq" id="XP_025073784.1">
    <property type="nucleotide sequence ID" value="XM_025217999.1"/>
</dbReference>
<feature type="domain" description="C2H2-type" evidence="6">
    <location>
        <begin position="280"/>
        <end position="307"/>
    </location>
</feature>
<keyword evidence="1" id="KW-0479">Metal-binding</keyword>
<organism evidence="7 8">
    <name type="scientific">Pogonomyrmex barbatus</name>
    <name type="common">red harvester ant</name>
    <dbReference type="NCBI Taxonomy" id="144034"/>
    <lineage>
        <taxon>Eukaryota</taxon>
        <taxon>Metazoa</taxon>
        <taxon>Ecdysozoa</taxon>
        <taxon>Arthropoda</taxon>
        <taxon>Hexapoda</taxon>
        <taxon>Insecta</taxon>
        <taxon>Pterygota</taxon>
        <taxon>Neoptera</taxon>
        <taxon>Endopterygota</taxon>
        <taxon>Hymenoptera</taxon>
        <taxon>Apocrita</taxon>
        <taxon>Aculeata</taxon>
        <taxon>Formicoidea</taxon>
        <taxon>Formicidae</taxon>
        <taxon>Myrmicinae</taxon>
        <taxon>Pogonomyrmex</taxon>
    </lineage>
</organism>
<keyword evidence="2" id="KW-0677">Repeat</keyword>
<dbReference type="InterPro" id="IPR013087">
    <property type="entry name" value="Znf_C2H2_type"/>
</dbReference>
<dbReference type="AlphaFoldDB" id="A0A8N1S4G3"/>
<dbReference type="Gene3D" id="3.30.160.60">
    <property type="entry name" value="Classic Zinc Finger"/>
    <property type="match status" value="3"/>
</dbReference>
<proteinExistence type="predicted"/>
<evidence type="ECO:0000256" key="5">
    <source>
        <dbReference type="PROSITE-ProRule" id="PRU00042"/>
    </source>
</evidence>
<feature type="domain" description="C2H2-type" evidence="6">
    <location>
        <begin position="149"/>
        <end position="176"/>
    </location>
</feature>
<evidence type="ECO:0000256" key="2">
    <source>
        <dbReference type="ARBA" id="ARBA00022737"/>
    </source>
</evidence>
<evidence type="ECO:0000256" key="1">
    <source>
        <dbReference type="ARBA" id="ARBA00022723"/>
    </source>
</evidence>
<dbReference type="Pfam" id="PF00096">
    <property type="entry name" value="zf-C2H2"/>
    <property type="match status" value="2"/>
</dbReference>
<dbReference type="GeneID" id="112552528"/>
<accession>A0A8N1S4G3</accession>
<keyword evidence="4" id="KW-0862">Zinc</keyword>
<gene>
    <name evidence="8" type="primary">LOC112552528</name>
</gene>
<keyword evidence="7" id="KW-1185">Reference proteome</keyword>
<dbReference type="OrthoDB" id="10004641at2759"/>
<keyword evidence="3 5" id="KW-0863">Zinc-finger</keyword>
<dbReference type="PROSITE" id="PS50157">
    <property type="entry name" value="ZINC_FINGER_C2H2_2"/>
    <property type="match status" value="4"/>
</dbReference>
<protein>
    <submittedName>
        <fullName evidence="8">PR domain zinc finger protein 15-like</fullName>
    </submittedName>
</protein>
<dbReference type="PANTHER" id="PTHR24379">
    <property type="entry name" value="KRAB AND ZINC FINGER DOMAIN-CONTAINING"/>
    <property type="match status" value="1"/>
</dbReference>
<dbReference type="PANTHER" id="PTHR24379:SF121">
    <property type="entry name" value="C2H2-TYPE DOMAIN-CONTAINING PROTEIN"/>
    <property type="match status" value="1"/>
</dbReference>
<name>A0A8N1S4G3_9HYME</name>
<dbReference type="InterPro" id="IPR036236">
    <property type="entry name" value="Znf_C2H2_sf"/>
</dbReference>
<evidence type="ECO:0000256" key="4">
    <source>
        <dbReference type="ARBA" id="ARBA00022833"/>
    </source>
</evidence>
<evidence type="ECO:0000313" key="7">
    <source>
        <dbReference type="Proteomes" id="UP000504615"/>
    </source>
</evidence>
<evidence type="ECO:0000256" key="3">
    <source>
        <dbReference type="ARBA" id="ARBA00022771"/>
    </source>
</evidence>
<feature type="domain" description="C2H2-type" evidence="6">
    <location>
        <begin position="255"/>
        <end position="277"/>
    </location>
</feature>
<evidence type="ECO:0000259" key="6">
    <source>
        <dbReference type="PROSITE" id="PS50157"/>
    </source>
</evidence>
<dbReference type="SUPFAM" id="SSF57667">
    <property type="entry name" value="beta-beta-alpha zinc fingers"/>
    <property type="match status" value="3"/>
</dbReference>
<evidence type="ECO:0000313" key="8">
    <source>
        <dbReference type="RefSeq" id="XP_025073784.1"/>
    </source>
</evidence>
<dbReference type="GO" id="GO:0008270">
    <property type="term" value="F:zinc ion binding"/>
    <property type="evidence" value="ECO:0007669"/>
    <property type="project" value="UniProtKB-KW"/>
</dbReference>
<dbReference type="Proteomes" id="UP000504615">
    <property type="component" value="Unplaced"/>
</dbReference>
<sequence>MQGPYELSKVADKTKFIKSRFSLKTKAVIETKEVADKSVEKIPEEMNKDRKELNLQTRNKKFMCVHCQKKFRRNYHLKRHIKTVHKDIYPYECTVCGELLKTIISFESHVTLHQIDSSLFCCADCDFKSVDASNFRRHQREQHADIYIFRCQFCTELFKNKTIFLKHMKHHNTAATSNVCGQECKDDSHLPQSKLKLQDNKKYIHEQSQQEQCQGDEKYTMEINKSENLDLQEYSNERSDQLDNNLNLLKDKRVFKCPKCRWRFKTTKLLKKHMKRHLIFTCDKCDAVFKYKASFLNHKHKHKNESSHFELESAILL</sequence>
<reference evidence="8" key="1">
    <citation type="submission" date="2025-08" db="UniProtKB">
        <authorList>
            <consortium name="RefSeq"/>
        </authorList>
    </citation>
    <scope>IDENTIFICATION</scope>
</reference>
<feature type="domain" description="C2H2-type" evidence="6">
    <location>
        <begin position="62"/>
        <end position="90"/>
    </location>
</feature>
<dbReference type="PROSITE" id="PS00028">
    <property type="entry name" value="ZINC_FINGER_C2H2_1"/>
    <property type="match status" value="5"/>
</dbReference>